<comment type="caution">
    <text evidence="2">The sequence shown here is derived from an EMBL/GenBank/DDBJ whole genome shotgun (WGS) entry which is preliminary data.</text>
</comment>
<feature type="compositionally biased region" description="Acidic residues" evidence="1">
    <location>
        <begin position="388"/>
        <end position="413"/>
    </location>
</feature>
<feature type="region of interest" description="Disordered" evidence="1">
    <location>
        <begin position="262"/>
        <end position="564"/>
    </location>
</feature>
<feature type="compositionally biased region" description="Acidic residues" evidence="1">
    <location>
        <begin position="535"/>
        <end position="558"/>
    </location>
</feature>
<feature type="compositionally biased region" description="Acidic residues" evidence="1">
    <location>
        <begin position="435"/>
        <end position="452"/>
    </location>
</feature>
<feature type="compositionally biased region" description="Low complexity" evidence="1">
    <location>
        <begin position="262"/>
        <end position="322"/>
    </location>
</feature>
<feature type="compositionally biased region" description="Low complexity" evidence="1">
    <location>
        <begin position="419"/>
        <end position="429"/>
    </location>
</feature>
<feature type="compositionally biased region" description="Acidic residues" evidence="1">
    <location>
        <begin position="323"/>
        <end position="341"/>
    </location>
</feature>
<dbReference type="RefSeq" id="WP_343774295.1">
    <property type="nucleotide sequence ID" value="NZ_BAAADV010000004.1"/>
</dbReference>
<feature type="compositionally biased region" description="Low complexity" evidence="1">
    <location>
        <begin position="349"/>
        <end position="367"/>
    </location>
</feature>
<evidence type="ECO:0000313" key="2">
    <source>
        <dbReference type="EMBL" id="GAA0675727.1"/>
    </source>
</evidence>
<name>A0AAV3TBZ3_9EURY</name>
<feature type="compositionally biased region" description="Acidic residues" evidence="1">
    <location>
        <begin position="463"/>
        <end position="502"/>
    </location>
</feature>
<reference evidence="2 3" key="1">
    <citation type="journal article" date="2019" name="Int. J. Syst. Evol. Microbiol.">
        <title>The Global Catalogue of Microorganisms (GCM) 10K type strain sequencing project: providing services to taxonomists for standard genome sequencing and annotation.</title>
        <authorList>
            <consortium name="The Broad Institute Genomics Platform"/>
            <consortium name="The Broad Institute Genome Sequencing Center for Infectious Disease"/>
            <person name="Wu L."/>
            <person name="Ma J."/>
        </authorList>
    </citation>
    <scope>NUCLEOTIDE SEQUENCE [LARGE SCALE GENOMIC DNA]</scope>
    <source>
        <strain evidence="2 3">JCM 16328</strain>
    </source>
</reference>
<evidence type="ECO:0008006" key="4">
    <source>
        <dbReference type="Google" id="ProtNLM"/>
    </source>
</evidence>
<feature type="region of interest" description="Disordered" evidence="1">
    <location>
        <begin position="225"/>
        <end position="245"/>
    </location>
</feature>
<evidence type="ECO:0000256" key="1">
    <source>
        <dbReference type="SAM" id="MobiDB-lite"/>
    </source>
</evidence>
<dbReference type="EMBL" id="BAAADV010000004">
    <property type="protein sequence ID" value="GAA0675727.1"/>
    <property type="molecule type" value="Genomic_DNA"/>
</dbReference>
<gene>
    <name evidence="2" type="ORF">GCM10009020_24310</name>
</gene>
<proteinExistence type="predicted"/>
<protein>
    <recommendedName>
        <fullName evidence="4">Rpa-associated protein</fullName>
    </recommendedName>
</protein>
<dbReference type="AlphaFoldDB" id="A0AAV3TBZ3"/>
<sequence>MSANDDENGDDQSGAGRREVAYRLFAAEYDDAELEHSESDEERAPNYVVTPTGARVNRLFAVGVLTEIEQVNEDVLRARIVDPTGAFVVYAGQYQPDEMAFLERTDPPAFLAVTGKARTFQPDDSDRVYTSVRPESINEVDAETRDRWAVQAAEQTLERVATMATALEQPERGDELAEHLRERGVDDGLAGGVALAIDHYGTTPEYLAAVRDLAIEAAEVVTGERDEASQIAVRPGDGDGSVDPAELTDLVDAVSEIETAGSAAASVGTAAADAEASSSDAEAESASTDGEAESASTEADAKPTSTDAAAATASVETSSGESTTDEPATEAETTAPDESDSAEAPTEPETSATADVDASADTEATAESKTEDDEGGDRLGDFEPGGIGEEDDESAASADAEADDASAETEDASVEMNGTTADADQTADTPVGGDDMYEFSEEEREEIEEEYGTEFSTGTEVAEPGEADIETPDPDEAVESDAEVTETDETVAEGEAVAEEAAEPVSEAETAAATEDAGAASGEVEPAEKPAGDAETADEPGDDAEAIDESAEPDEPNIPDDVSLTDVVVETMREMDDGDGVERGDLIDEVIADTGMTEPDVEDAIEEALMGGRCYEPTDDTLKPI</sequence>
<accession>A0AAV3TBZ3</accession>
<evidence type="ECO:0000313" key="3">
    <source>
        <dbReference type="Proteomes" id="UP001500420"/>
    </source>
</evidence>
<dbReference type="Gene3D" id="1.10.10.10">
    <property type="entry name" value="Winged helix-like DNA-binding domain superfamily/Winged helix DNA-binding domain"/>
    <property type="match status" value="1"/>
</dbReference>
<dbReference type="InterPro" id="IPR036388">
    <property type="entry name" value="WH-like_DNA-bd_sf"/>
</dbReference>
<feature type="compositionally biased region" description="Low complexity" evidence="1">
    <location>
        <begin position="503"/>
        <end position="523"/>
    </location>
</feature>
<keyword evidence="3" id="KW-1185">Reference proteome</keyword>
<dbReference type="Proteomes" id="UP001500420">
    <property type="component" value="Unassembled WGS sequence"/>
</dbReference>
<organism evidence="2 3">
    <name type="scientific">Natronoarchaeum mannanilyticum</name>
    <dbReference type="NCBI Taxonomy" id="926360"/>
    <lineage>
        <taxon>Archaea</taxon>
        <taxon>Methanobacteriati</taxon>
        <taxon>Methanobacteriota</taxon>
        <taxon>Stenosarchaea group</taxon>
        <taxon>Halobacteria</taxon>
        <taxon>Halobacteriales</taxon>
        <taxon>Natronoarchaeaceae</taxon>
    </lineage>
</organism>